<dbReference type="Proteomes" id="UP001174909">
    <property type="component" value="Unassembled WGS sequence"/>
</dbReference>
<feature type="non-terminal residue" evidence="1">
    <location>
        <position position="1"/>
    </location>
</feature>
<keyword evidence="2" id="KW-1185">Reference proteome</keyword>
<evidence type="ECO:0000313" key="1">
    <source>
        <dbReference type="EMBL" id="CAI8008066.1"/>
    </source>
</evidence>
<comment type="caution">
    <text evidence="1">The sequence shown here is derived from an EMBL/GenBank/DDBJ whole genome shotgun (WGS) entry which is preliminary data.</text>
</comment>
<sequence>MLLCFPAPSTKHSTDECPTTLNGITISSSLPLEHTSLTYISPK</sequence>
<evidence type="ECO:0000313" key="2">
    <source>
        <dbReference type="Proteomes" id="UP001174909"/>
    </source>
</evidence>
<reference evidence="1" key="1">
    <citation type="submission" date="2023-03" db="EMBL/GenBank/DDBJ databases">
        <authorList>
            <person name="Steffen K."/>
            <person name="Cardenas P."/>
        </authorList>
    </citation>
    <scope>NUCLEOTIDE SEQUENCE</scope>
</reference>
<proteinExistence type="predicted"/>
<name>A0AA35W8L0_GEOBA</name>
<dbReference type="EMBL" id="CASHTH010000815">
    <property type="protein sequence ID" value="CAI8008066.1"/>
    <property type="molecule type" value="Genomic_DNA"/>
</dbReference>
<dbReference type="AlphaFoldDB" id="A0AA35W8L0"/>
<organism evidence="1 2">
    <name type="scientific">Geodia barretti</name>
    <name type="common">Barrett's horny sponge</name>
    <dbReference type="NCBI Taxonomy" id="519541"/>
    <lineage>
        <taxon>Eukaryota</taxon>
        <taxon>Metazoa</taxon>
        <taxon>Porifera</taxon>
        <taxon>Demospongiae</taxon>
        <taxon>Heteroscleromorpha</taxon>
        <taxon>Tetractinellida</taxon>
        <taxon>Astrophorina</taxon>
        <taxon>Geodiidae</taxon>
        <taxon>Geodia</taxon>
    </lineage>
</organism>
<protein>
    <submittedName>
        <fullName evidence="1">Uncharacterized protein</fullName>
    </submittedName>
</protein>
<gene>
    <name evidence="1" type="ORF">GBAR_LOCUS5591</name>
</gene>
<accession>A0AA35W8L0</accession>